<gene>
    <name evidence="1" type="ORF">FMUND_15859</name>
</gene>
<proteinExistence type="predicted"/>
<reference evidence="1 2" key="1">
    <citation type="submission" date="2020-05" db="EMBL/GenBank/DDBJ databases">
        <title>Identification and distribution of gene clusters putatively required for synthesis of sphingolipid metabolism inhibitors in phylogenetically diverse species of the filamentous fungus Fusarium.</title>
        <authorList>
            <person name="Kim H.-S."/>
            <person name="Busman M."/>
            <person name="Brown D.W."/>
            <person name="Divon H."/>
            <person name="Uhlig S."/>
            <person name="Proctor R.H."/>
        </authorList>
    </citation>
    <scope>NUCLEOTIDE SEQUENCE [LARGE SCALE GENOMIC DNA]</scope>
    <source>
        <strain evidence="1 2">NRRL 66235</strain>
    </source>
</reference>
<accession>A0A8H6CX51</accession>
<dbReference type="Proteomes" id="UP000544331">
    <property type="component" value="Unassembled WGS sequence"/>
</dbReference>
<evidence type="ECO:0000313" key="2">
    <source>
        <dbReference type="Proteomes" id="UP000544331"/>
    </source>
</evidence>
<evidence type="ECO:0000313" key="1">
    <source>
        <dbReference type="EMBL" id="KAF5695292.1"/>
    </source>
</evidence>
<sequence length="113" mass="11464">MLRGSSPLLLSFWLQFCAFLLLHSGAMLFREERVASVVSLAQAVVAFPGFSASHVLALFASAVSLAQVVAFPGTSASLVLVASPASPALTVVAFPGSSASFVLVASPGSLALV</sequence>
<dbReference type="EMBL" id="JAAOAN010001376">
    <property type="protein sequence ID" value="KAF5695292.1"/>
    <property type="molecule type" value="Genomic_DNA"/>
</dbReference>
<name>A0A8H6CX51_9HYPO</name>
<organism evidence="1 2">
    <name type="scientific">Fusarium mundagurra</name>
    <dbReference type="NCBI Taxonomy" id="1567541"/>
    <lineage>
        <taxon>Eukaryota</taxon>
        <taxon>Fungi</taxon>
        <taxon>Dikarya</taxon>
        <taxon>Ascomycota</taxon>
        <taxon>Pezizomycotina</taxon>
        <taxon>Sordariomycetes</taxon>
        <taxon>Hypocreomycetidae</taxon>
        <taxon>Hypocreales</taxon>
        <taxon>Nectriaceae</taxon>
        <taxon>Fusarium</taxon>
        <taxon>Fusarium fujikuroi species complex</taxon>
    </lineage>
</organism>
<comment type="caution">
    <text evidence="1">The sequence shown here is derived from an EMBL/GenBank/DDBJ whole genome shotgun (WGS) entry which is preliminary data.</text>
</comment>
<protein>
    <submittedName>
        <fullName evidence="1">Uncharacterized protein</fullName>
    </submittedName>
</protein>
<feature type="non-terminal residue" evidence="1">
    <location>
        <position position="113"/>
    </location>
</feature>
<dbReference type="AlphaFoldDB" id="A0A8H6CX51"/>
<keyword evidence="2" id="KW-1185">Reference proteome</keyword>